<gene>
    <name evidence="3" type="ORF">NE663_08005</name>
</gene>
<comment type="caution">
    <text evidence="3">The sequence shown here is derived from an EMBL/GenBank/DDBJ whole genome shotgun (WGS) entry which is preliminary data.</text>
</comment>
<dbReference type="Proteomes" id="UP001524435">
    <property type="component" value="Unassembled WGS sequence"/>
</dbReference>
<evidence type="ECO:0000256" key="1">
    <source>
        <dbReference type="ARBA" id="ARBA00022801"/>
    </source>
</evidence>
<sequence>MKKIELDTFYQYRYLGNVAYSPNGKRLAFTVSKANIKTNGYDHDLYLYEDGDYRQLTFTGKESSFIWDDDDTLLFASMRLEEDQKKSEEQPLTVYYRLPLKGGEAHRAFALPLQAGKMEKVAPQQYLFCASYHTRFETFGKSEAQAKESFAAMQADKDYEVLEDLPFYFNGAGFIDAKRTGLFLYDESKDTCEAILYDKTMQVNDFVLNTDHTKVAIVVNHQVHCTSEHDAILLYDLKEKRLETILKGDRFLIHDINFLNDQVLFAGTEGKRYGLNENPDFYQIDLATHTCSLFAEYGESIGNSVGSDCRLGGGQATMVKDDVYYFLTTRLHSSVIYALDKTGAIRPYLDLEGSCDCFDIGEEGLVCVGMYDMKLQELYRYQEGTLKQLTHFHDWMSEYATCSLHPYTINSDDVAIHGWVMLPPDFDESKRYPAILDIHGGPKTVYGPVFYHEMQAWANAGYIVFFLNPRGGDGRGNTFMDIRGKYGTIDYDDIMRFCDFVLDTYPQIDQTRMAVTGGSYGGFMTNWIITHTDRFAAAASQRSIANWISFENTSDIGMRFAKDQQQATAWDNMEKLWFHSPLAYADHVKTPTLFIHSDCDYRCPISEGYQMYSALKAFGVDSRLCLFHGENHELSRSGKPLHRLRRLQEITDWITKYTAEKKETD</sequence>
<protein>
    <submittedName>
        <fullName evidence="3">S9 family peptidase</fullName>
    </submittedName>
</protein>
<evidence type="ECO:0000259" key="2">
    <source>
        <dbReference type="Pfam" id="PF00326"/>
    </source>
</evidence>
<organism evidence="3 4">
    <name type="scientific">Massilicoli timonensis</name>
    <dbReference type="NCBI Taxonomy" id="2015901"/>
    <lineage>
        <taxon>Bacteria</taxon>
        <taxon>Bacillati</taxon>
        <taxon>Bacillota</taxon>
        <taxon>Erysipelotrichia</taxon>
        <taxon>Erysipelotrichales</taxon>
        <taxon>Erysipelotrichaceae</taxon>
        <taxon>Massilicoli</taxon>
    </lineage>
</organism>
<dbReference type="PANTHER" id="PTHR42776:SF27">
    <property type="entry name" value="DIPEPTIDYL PEPTIDASE FAMILY MEMBER 6"/>
    <property type="match status" value="1"/>
</dbReference>
<dbReference type="Gene3D" id="3.40.50.1820">
    <property type="entry name" value="alpha/beta hydrolase"/>
    <property type="match status" value="1"/>
</dbReference>
<dbReference type="Gene3D" id="2.120.10.30">
    <property type="entry name" value="TolB, C-terminal domain"/>
    <property type="match status" value="1"/>
</dbReference>
<keyword evidence="4" id="KW-1185">Reference proteome</keyword>
<dbReference type="InterPro" id="IPR029058">
    <property type="entry name" value="AB_hydrolase_fold"/>
</dbReference>
<reference evidence="3 4" key="1">
    <citation type="submission" date="2022-06" db="EMBL/GenBank/DDBJ databases">
        <title>Isolation of gut microbiota from human fecal samples.</title>
        <authorList>
            <person name="Pamer E.G."/>
            <person name="Barat B."/>
            <person name="Waligurski E."/>
            <person name="Medina S."/>
            <person name="Paddock L."/>
            <person name="Mostad J."/>
        </authorList>
    </citation>
    <scope>NUCLEOTIDE SEQUENCE [LARGE SCALE GENOMIC DNA]</scope>
    <source>
        <strain evidence="3 4">DFI.6.1</strain>
    </source>
</reference>
<dbReference type="InterPro" id="IPR001375">
    <property type="entry name" value="Peptidase_S9_cat"/>
</dbReference>
<name>A0ABT1SMG0_9FIRM</name>
<feature type="domain" description="Peptidase S9 prolyl oligopeptidase catalytic" evidence="2">
    <location>
        <begin position="450"/>
        <end position="659"/>
    </location>
</feature>
<dbReference type="SUPFAM" id="SSF53474">
    <property type="entry name" value="alpha/beta-Hydrolases"/>
    <property type="match status" value="1"/>
</dbReference>
<proteinExistence type="predicted"/>
<dbReference type="PANTHER" id="PTHR42776">
    <property type="entry name" value="SERINE PEPTIDASE S9 FAMILY MEMBER"/>
    <property type="match status" value="1"/>
</dbReference>
<keyword evidence="1" id="KW-0378">Hydrolase</keyword>
<dbReference type="RefSeq" id="WP_256198072.1">
    <property type="nucleotide sequence ID" value="NZ_JANGCH010000011.1"/>
</dbReference>
<accession>A0ABT1SMG0</accession>
<evidence type="ECO:0000313" key="3">
    <source>
        <dbReference type="EMBL" id="MCQ5122198.1"/>
    </source>
</evidence>
<dbReference type="EMBL" id="JANGCH010000011">
    <property type="protein sequence ID" value="MCQ5122198.1"/>
    <property type="molecule type" value="Genomic_DNA"/>
</dbReference>
<dbReference type="InterPro" id="IPR011042">
    <property type="entry name" value="6-blade_b-propeller_TolB-like"/>
</dbReference>
<dbReference type="Pfam" id="PF00326">
    <property type="entry name" value="Peptidase_S9"/>
    <property type="match status" value="1"/>
</dbReference>
<dbReference type="SUPFAM" id="SSF69322">
    <property type="entry name" value="Tricorn protease domain 2"/>
    <property type="match status" value="1"/>
</dbReference>
<evidence type="ECO:0000313" key="4">
    <source>
        <dbReference type="Proteomes" id="UP001524435"/>
    </source>
</evidence>